<reference evidence="9 10" key="1">
    <citation type="journal article" date="2021" name="Sci. Rep.">
        <title>The genome of the diatom Chaetoceros tenuissimus carries an ancient integrated fragment of an extant virus.</title>
        <authorList>
            <person name="Hongo Y."/>
            <person name="Kimura K."/>
            <person name="Takaki Y."/>
            <person name="Yoshida Y."/>
            <person name="Baba S."/>
            <person name="Kobayashi G."/>
            <person name="Nagasaki K."/>
            <person name="Hano T."/>
            <person name="Tomaru Y."/>
        </authorList>
    </citation>
    <scope>NUCLEOTIDE SEQUENCE [LARGE SCALE GENOMIC DNA]</scope>
    <source>
        <strain evidence="9 10">NIES-3715</strain>
    </source>
</reference>
<dbReference type="SUPFAM" id="SSF103481">
    <property type="entry name" value="Multidrug resistance efflux transporter EmrE"/>
    <property type="match status" value="1"/>
</dbReference>
<comment type="caution">
    <text evidence="9">The sequence shown here is derived from an EMBL/GenBank/DDBJ whole genome shotgun (WGS) entry which is preliminary data.</text>
</comment>
<feature type="transmembrane region" description="Helical" evidence="6">
    <location>
        <begin position="256"/>
        <end position="276"/>
    </location>
</feature>
<organism evidence="9 10">
    <name type="scientific">Chaetoceros tenuissimus</name>
    <dbReference type="NCBI Taxonomy" id="426638"/>
    <lineage>
        <taxon>Eukaryota</taxon>
        <taxon>Sar</taxon>
        <taxon>Stramenopiles</taxon>
        <taxon>Ochrophyta</taxon>
        <taxon>Bacillariophyta</taxon>
        <taxon>Coscinodiscophyceae</taxon>
        <taxon>Chaetocerotophycidae</taxon>
        <taxon>Chaetocerotales</taxon>
        <taxon>Chaetocerotaceae</taxon>
        <taxon>Chaetoceros</taxon>
    </lineage>
</organism>
<keyword evidence="2" id="KW-1003">Cell membrane</keyword>
<dbReference type="PROSITE" id="PS51257">
    <property type="entry name" value="PROKAR_LIPOPROTEIN"/>
    <property type="match status" value="1"/>
</dbReference>
<keyword evidence="4 6" id="KW-1133">Transmembrane helix</keyword>
<dbReference type="InterPro" id="IPR037185">
    <property type="entry name" value="EmrE-like"/>
</dbReference>
<keyword evidence="7" id="KW-0732">Signal</keyword>
<evidence type="ECO:0000256" key="3">
    <source>
        <dbReference type="ARBA" id="ARBA00022692"/>
    </source>
</evidence>
<keyword evidence="10" id="KW-1185">Reference proteome</keyword>
<evidence type="ECO:0000256" key="4">
    <source>
        <dbReference type="ARBA" id="ARBA00022989"/>
    </source>
</evidence>
<evidence type="ECO:0000259" key="8">
    <source>
        <dbReference type="Pfam" id="PF00892"/>
    </source>
</evidence>
<dbReference type="InterPro" id="IPR000620">
    <property type="entry name" value="EamA_dom"/>
</dbReference>
<evidence type="ECO:0000313" key="10">
    <source>
        <dbReference type="Proteomes" id="UP001054902"/>
    </source>
</evidence>
<dbReference type="AlphaFoldDB" id="A0AAD3D9R3"/>
<dbReference type="InterPro" id="IPR051258">
    <property type="entry name" value="Diverse_Substrate_Transporter"/>
</dbReference>
<dbReference type="EMBL" id="BLLK01000069">
    <property type="protein sequence ID" value="GFH60052.1"/>
    <property type="molecule type" value="Genomic_DNA"/>
</dbReference>
<dbReference type="GO" id="GO:0005886">
    <property type="term" value="C:plasma membrane"/>
    <property type="evidence" value="ECO:0007669"/>
    <property type="project" value="UniProtKB-SubCell"/>
</dbReference>
<feature type="transmembrane region" description="Helical" evidence="6">
    <location>
        <begin position="352"/>
        <end position="373"/>
    </location>
</feature>
<protein>
    <recommendedName>
        <fullName evidence="8">EamA domain-containing protein</fullName>
    </recommendedName>
</protein>
<evidence type="ECO:0000256" key="6">
    <source>
        <dbReference type="SAM" id="Phobius"/>
    </source>
</evidence>
<feature type="domain" description="EamA" evidence="8">
    <location>
        <begin position="347"/>
        <end position="425"/>
    </location>
</feature>
<evidence type="ECO:0000256" key="5">
    <source>
        <dbReference type="ARBA" id="ARBA00023136"/>
    </source>
</evidence>
<sequence length="434" mass="46306">MRAQKLTFCCCLLVLLSCINYASAFTCVPRAKITKPVAYTPVSKPNPQSFQSSSTHLYSSTTDEVTDKNDASTDRLLGILVLLTVPLSWGTYAPVVKYVYEMDPPLPGFVFSAGYYVVASVTLTFLSIMLNSSTSDGQSQAVFQPNADDDDEYSSNKLSLQSIAGLELGSYLFIGNCLQVVGLKTIPADRGAFLVQLTTIMVPLLQAAFAGNFGSIAVNTWLACILAFSGVIIMGLDQSSDVEILNSMSSLTEGLSFSGGDILIILAAISYSMHVIRLGRYAKFTSPIGLAASKATVEAGLSILLVGGLLATSASTNIAFINDMSTELSTYFSQVQTALDTGNFPPSGSGKALGACLWTGWVTCAYTIYAQSFGQRRVEPTDANLIYTMQPIFSAMFAYFLLGETLGTYGKIGASMIGFGLYLANSPSDDKKEV</sequence>
<evidence type="ECO:0000256" key="7">
    <source>
        <dbReference type="SAM" id="SignalP"/>
    </source>
</evidence>
<feature type="transmembrane region" description="Helical" evidence="6">
    <location>
        <begin position="108"/>
        <end position="130"/>
    </location>
</feature>
<comment type="subcellular location">
    <subcellularLocation>
        <location evidence="1">Cell membrane</location>
        <topology evidence="1">Multi-pass membrane protein</topology>
    </subcellularLocation>
</comment>
<feature type="transmembrane region" description="Helical" evidence="6">
    <location>
        <begin position="216"/>
        <end position="236"/>
    </location>
</feature>
<dbReference type="Proteomes" id="UP001054902">
    <property type="component" value="Unassembled WGS sequence"/>
</dbReference>
<keyword evidence="3 6" id="KW-0812">Transmembrane</keyword>
<evidence type="ECO:0000313" key="9">
    <source>
        <dbReference type="EMBL" id="GFH60052.1"/>
    </source>
</evidence>
<feature type="transmembrane region" description="Helical" evidence="6">
    <location>
        <begin position="76"/>
        <end position="96"/>
    </location>
</feature>
<evidence type="ECO:0000256" key="2">
    <source>
        <dbReference type="ARBA" id="ARBA00022475"/>
    </source>
</evidence>
<proteinExistence type="predicted"/>
<keyword evidence="5 6" id="KW-0472">Membrane</keyword>
<feature type="signal peptide" evidence="7">
    <location>
        <begin position="1"/>
        <end position="24"/>
    </location>
</feature>
<dbReference type="Pfam" id="PF00892">
    <property type="entry name" value="EamA"/>
    <property type="match status" value="2"/>
</dbReference>
<feature type="transmembrane region" description="Helical" evidence="6">
    <location>
        <begin position="297"/>
        <end position="321"/>
    </location>
</feature>
<evidence type="ECO:0000256" key="1">
    <source>
        <dbReference type="ARBA" id="ARBA00004651"/>
    </source>
</evidence>
<feature type="domain" description="EamA" evidence="8">
    <location>
        <begin position="77"/>
        <end position="234"/>
    </location>
</feature>
<feature type="chain" id="PRO_5042114292" description="EamA domain-containing protein" evidence="7">
    <location>
        <begin position="25"/>
        <end position="434"/>
    </location>
</feature>
<dbReference type="PANTHER" id="PTHR42920">
    <property type="entry name" value="OS03G0707200 PROTEIN-RELATED"/>
    <property type="match status" value="1"/>
</dbReference>
<accession>A0AAD3D9R3</accession>
<name>A0AAD3D9R3_9STRA</name>
<gene>
    <name evidence="9" type="ORF">CTEN210_16528</name>
</gene>
<dbReference type="PANTHER" id="PTHR42920:SF5">
    <property type="entry name" value="EAMA DOMAIN-CONTAINING PROTEIN"/>
    <property type="match status" value="1"/>
</dbReference>